<evidence type="ECO:0000313" key="2">
    <source>
        <dbReference type="Proteomes" id="UP001165064"/>
    </source>
</evidence>
<dbReference type="EMBL" id="BSXS01002413">
    <property type="protein sequence ID" value="GME79020.1"/>
    <property type="molecule type" value="Genomic_DNA"/>
</dbReference>
<proteinExistence type="predicted"/>
<gene>
    <name evidence="1" type="ORF">Amon02_000372800</name>
</gene>
<evidence type="ECO:0000313" key="1">
    <source>
        <dbReference type="EMBL" id="GME79020.1"/>
    </source>
</evidence>
<reference evidence="1" key="1">
    <citation type="submission" date="2023-04" db="EMBL/GenBank/DDBJ databases">
        <title>Ambrosiozyma monospora NBRC 10751.</title>
        <authorList>
            <person name="Ichikawa N."/>
            <person name="Sato H."/>
            <person name="Tonouchi N."/>
        </authorList>
    </citation>
    <scope>NUCLEOTIDE SEQUENCE</scope>
    <source>
        <strain evidence="1">NBRC 10751</strain>
    </source>
</reference>
<keyword evidence="2" id="KW-1185">Reference proteome</keyword>
<organism evidence="1 2">
    <name type="scientific">Ambrosiozyma monospora</name>
    <name type="common">Yeast</name>
    <name type="synonym">Endomycopsis monosporus</name>
    <dbReference type="NCBI Taxonomy" id="43982"/>
    <lineage>
        <taxon>Eukaryota</taxon>
        <taxon>Fungi</taxon>
        <taxon>Dikarya</taxon>
        <taxon>Ascomycota</taxon>
        <taxon>Saccharomycotina</taxon>
        <taxon>Pichiomycetes</taxon>
        <taxon>Pichiales</taxon>
        <taxon>Pichiaceae</taxon>
        <taxon>Ambrosiozyma</taxon>
    </lineage>
</organism>
<dbReference type="Proteomes" id="UP001165064">
    <property type="component" value="Unassembled WGS sequence"/>
</dbReference>
<sequence length="231" mass="26693">MMTMMNVRRSFVTLYSQYSLPILQYLPVPEGEQTTTTTTRTTAATTMKSTTSTGLINEVLMFSKPFWFVPSRHFETETEILNNLDTKYRDFVENLNTNLLDILIAQCPRFLADADQVLTQVDKKTKCGVNLRMCLLDELGACSGCAIEFEFNFNKRLEKVLPEEFLVNGVNTSIMIDFVLKRCETNDGTPVLLVQMKKLSMEHLFDDDNLSTYRTQSILRLCYIYHWLCRL</sequence>
<accession>A0ACB5T1U5</accession>
<protein>
    <submittedName>
        <fullName evidence="1">Unnamed protein product</fullName>
    </submittedName>
</protein>
<name>A0ACB5T1U5_AMBMO</name>
<comment type="caution">
    <text evidence="1">The sequence shown here is derived from an EMBL/GenBank/DDBJ whole genome shotgun (WGS) entry which is preliminary data.</text>
</comment>